<dbReference type="AlphaFoldDB" id="A0A0J6UNA4"/>
<dbReference type="InterPro" id="IPR001155">
    <property type="entry name" value="OxRdtase_FMN_N"/>
</dbReference>
<feature type="non-terminal residue" evidence="4">
    <location>
        <position position="1"/>
    </location>
</feature>
<dbReference type="InterPro" id="IPR051799">
    <property type="entry name" value="NADH_flavin_oxidoreductase"/>
</dbReference>
<name>A0A0J6UNA4_9HYPH</name>
<dbReference type="PANTHER" id="PTHR43656">
    <property type="entry name" value="BINDING OXIDOREDUCTASE, PUTATIVE (AFU_ORTHOLOGUE AFUA_2G08260)-RELATED"/>
    <property type="match status" value="1"/>
</dbReference>
<evidence type="ECO:0000256" key="2">
    <source>
        <dbReference type="ARBA" id="ARBA00023002"/>
    </source>
</evidence>
<accession>A0A0J6UNA4</accession>
<protein>
    <submittedName>
        <fullName evidence="4">N-methylproline demethylase</fullName>
    </submittedName>
</protein>
<keyword evidence="2" id="KW-0560">Oxidoreductase</keyword>
<keyword evidence="4" id="KW-0489">Methyltransferase</keyword>
<dbReference type="GO" id="GO:0032259">
    <property type="term" value="P:methylation"/>
    <property type="evidence" value="ECO:0007669"/>
    <property type="project" value="UniProtKB-KW"/>
</dbReference>
<dbReference type="GO" id="GO:0008168">
    <property type="term" value="F:methyltransferase activity"/>
    <property type="evidence" value="ECO:0007669"/>
    <property type="project" value="UniProtKB-KW"/>
</dbReference>
<evidence type="ECO:0000313" key="4">
    <source>
        <dbReference type="EMBL" id="KMO27501.1"/>
    </source>
</evidence>
<dbReference type="SUPFAM" id="SSF51395">
    <property type="entry name" value="FMN-linked oxidoreductases"/>
    <property type="match status" value="1"/>
</dbReference>
<keyword evidence="1" id="KW-0285">Flavoprotein</keyword>
<evidence type="ECO:0000259" key="3">
    <source>
        <dbReference type="Pfam" id="PF00724"/>
    </source>
</evidence>
<dbReference type="Proteomes" id="UP000036449">
    <property type="component" value="Unassembled WGS sequence"/>
</dbReference>
<reference evidence="4 5" key="1">
    <citation type="submission" date="2015-03" db="EMBL/GenBank/DDBJ databases">
        <title>Genome sequencing of Methylobacterium tarhaniae DSM 25844.</title>
        <authorList>
            <person name="Chaudhry V."/>
            <person name="Patil P.B."/>
        </authorList>
    </citation>
    <scope>NUCLEOTIDE SEQUENCE [LARGE SCALE GENOMIC DNA]</scope>
    <source>
        <strain evidence="4 5">DSM 25844</strain>
    </source>
</reference>
<dbReference type="PATRIC" id="fig|1187852.3.peg.5007"/>
<gene>
    <name evidence="4" type="ORF">VQ03_30475</name>
</gene>
<keyword evidence="4" id="KW-0808">Transferase</keyword>
<comment type="caution">
    <text evidence="4">The sequence shown here is derived from an EMBL/GenBank/DDBJ whole genome shotgun (WGS) entry which is preliminary data.</text>
</comment>
<dbReference type="Pfam" id="PF00724">
    <property type="entry name" value="Oxidored_FMN"/>
    <property type="match status" value="1"/>
</dbReference>
<feature type="domain" description="NADH:flavin oxidoreductase/NADH oxidase N-terminal" evidence="3">
    <location>
        <begin position="6"/>
        <end position="183"/>
    </location>
</feature>
<dbReference type="GO" id="GO:0016491">
    <property type="term" value="F:oxidoreductase activity"/>
    <property type="evidence" value="ECO:0007669"/>
    <property type="project" value="UniProtKB-KW"/>
</dbReference>
<dbReference type="Gene3D" id="3.20.20.70">
    <property type="entry name" value="Aldolase class I"/>
    <property type="match status" value="1"/>
</dbReference>
<proteinExistence type="predicted"/>
<dbReference type="InterPro" id="IPR013785">
    <property type="entry name" value="Aldolase_TIM"/>
</dbReference>
<organism evidence="4 5">
    <name type="scientific">Methylobacterium tarhaniae</name>
    <dbReference type="NCBI Taxonomy" id="1187852"/>
    <lineage>
        <taxon>Bacteria</taxon>
        <taxon>Pseudomonadati</taxon>
        <taxon>Pseudomonadota</taxon>
        <taxon>Alphaproteobacteria</taxon>
        <taxon>Hyphomicrobiales</taxon>
        <taxon>Methylobacteriaceae</taxon>
        <taxon>Methylobacterium</taxon>
    </lineage>
</organism>
<dbReference type="GO" id="GO:0010181">
    <property type="term" value="F:FMN binding"/>
    <property type="evidence" value="ECO:0007669"/>
    <property type="project" value="InterPro"/>
</dbReference>
<keyword evidence="5" id="KW-1185">Reference proteome</keyword>
<sequence>ERYQLYHLEKAKGGIGLSMFGGSSNVAPDSPNIFRQLNVGTDEIIPWLQQFSARMHEEGAALMVQITHLGRRGEPYGDQWLPTIGPSAIRETLHRSFPKEMDEHDIRRVVKAYAAAVRRCRDGGLDGVETLAGGHLIGQFLSPATNRRTDRYGGSLENRCRFGLEVFEAIRREVGDDLRVGMR</sequence>
<evidence type="ECO:0000313" key="5">
    <source>
        <dbReference type="Proteomes" id="UP000036449"/>
    </source>
</evidence>
<evidence type="ECO:0000256" key="1">
    <source>
        <dbReference type="ARBA" id="ARBA00022630"/>
    </source>
</evidence>
<dbReference type="EMBL" id="LABZ01000421">
    <property type="protein sequence ID" value="KMO27501.1"/>
    <property type="molecule type" value="Genomic_DNA"/>
</dbReference>
<dbReference type="PANTHER" id="PTHR43656:SF2">
    <property type="entry name" value="BINDING OXIDOREDUCTASE, PUTATIVE (AFU_ORTHOLOGUE AFUA_2G08260)-RELATED"/>
    <property type="match status" value="1"/>
</dbReference>